<feature type="domain" description="DEAD/DEAH-box helicase" evidence="1">
    <location>
        <begin position="93"/>
        <end position="135"/>
    </location>
</feature>
<evidence type="ECO:0000313" key="3">
    <source>
        <dbReference type="Proteomes" id="UP000561271"/>
    </source>
</evidence>
<dbReference type="AlphaFoldDB" id="A0A6V8Q0I5"/>
<dbReference type="EMBL" id="BLSC01000334">
    <property type="protein sequence ID" value="GFP38107.1"/>
    <property type="molecule type" value="Genomic_DNA"/>
</dbReference>
<evidence type="ECO:0000259" key="1">
    <source>
        <dbReference type="Pfam" id="PF00270"/>
    </source>
</evidence>
<dbReference type="InterPro" id="IPR027417">
    <property type="entry name" value="P-loop_NTPase"/>
</dbReference>
<dbReference type="GO" id="GO:0003676">
    <property type="term" value="F:nucleic acid binding"/>
    <property type="evidence" value="ECO:0007669"/>
    <property type="project" value="InterPro"/>
</dbReference>
<dbReference type="InterPro" id="IPR011545">
    <property type="entry name" value="DEAD/DEAH_box_helicase_dom"/>
</dbReference>
<reference evidence="2 3" key="1">
    <citation type="journal article" date="2020" name="Front. Microbiol.">
        <title>Single-cell genomics of novel Actinobacteria with the Wood-Ljungdahl pathway discovered in a serpentinizing system.</title>
        <authorList>
            <person name="Merino N."/>
            <person name="Kawai M."/>
            <person name="Boyd E.S."/>
            <person name="Colman D.R."/>
            <person name="McGlynn S.E."/>
            <person name="Nealson K.H."/>
            <person name="Kurokawa K."/>
            <person name="Hongoh Y."/>
        </authorList>
    </citation>
    <scope>NUCLEOTIDE SEQUENCE [LARGE SCALE GENOMIC DNA]</scope>
    <source>
        <strain evidence="2 3">S44</strain>
    </source>
</reference>
<dbReference type="Pfam" id="PF00270">
    <property type="entry name" value="DEAD"/>
    <property type="match status" value="1"/>
</dbReference>
<name>A0A6V8Q0I5_9ACTN</name>
<dbReference type="Gene3D" id="3.40.50.300">
    <property type="entry name" value="P-loop containing nucleotide triphosphate hydrolases"/>
    <property type="match status" value="1"/>
</dbReference>
<dbReference type="SUPFAM" id="SSF52540">
    <property type="entry name" value="P-loop containing nucleoside triphosphate hydrolases"/>
    <property type="match status" value="1"/>
</dbReference>
<comment type="caution">
    <text evidence="2">The sequence shown here is derived from an EMBL/GenBank/DDBJ whole genome shotgun (WGS) entry which is preliminary data.</text>
</comment>
<sequence length="174" mass="19816">MRQSPHTLAAELKEMLCTYLETAYRISHPAVVQERANLLRMPEVVSQIPFIETTPRFRTGAWLRHLGLPWIPRELPELARFGLPTNRFPLWTHQEEALRAAWAEDGSPRDLIVASGTGSGKTECFYLPILADILREALHWSAPNSAGSPGEWHSRGRVWLHSRRHETRPAALRA</sequence>
<dbReference type="GO" id="GO:0005524">
    <property type="term" value="F:ATP binding"/>
    <property type="evidence" value="ECO:0007669"/>
    <property type="project" value="InterPro"/>
</dbReference>
<evidence type="ECO:0000313" key="2">
    <source>
        <dbReference type="EMBL" id="GFP38107.1"/>
    </source>
</evidence>
<accession>A0A6V8Q0I5</accession>
<protein>
    <recommendedName>
        <fullName evidence="1">DEAD/DEAH-box helicase domain-containing protein</fullName>
    </recommendedName>
</protein>
<organism evidence="2 3">
    <name type="scientific">Candidatus Hakubella thermalkaliphila</name>
    <dbReference type="NCBI Taxonomy" id="2754717"/>
    <lineage>
        <taxon>Bacteria</taxon>
        <taxon>Bacillati</taxon>
        <taxon>Actinomycetota</taxon>
        <taxon>Actinomycetota incertae sedis</taxon>
        <taxon>Candidatus Hakubellales</taxon>
        <taxon>Candidatus Hakubellaceae</taxon>
        <taxon>Candidatus Hakubella</taxon>
    </lineage>
</organism>
<proteinExistence type="predicted"/>
<feature type="non-terminal residue" evidence="2">
    <location>
        <position position="174"/>
    </location>
</feature>
<dbReference type="Proteomes" id="UP000561271">
    <property type="component" value="Unassembled WGS sequence"/>
</dbReference>
<gene>
    <name evidence="2" type="ORF">HKBW3S44_01787</name>
</gene>